<dbReference type="PANTHER" id="PTHR43522">
    <property type="entry name" value="TRANSKETOLASE"/>
    <property type="match status" value="1"/>
</dbReference>
<dbReference type="EC" id="2.2.1.1" evidence="5 11"/>
<evidence type="ECO:0000256" key="9">
    <source>
        <dbReference type="ARBA" id="ARBA00023052"/>
    </source>
</evidence>
<keyword evidence="9" id="KW-0786">Thiamine pyrophosphate</keyword>
<evidence type="ECO:0000256" key="11">
    <source>
        <dbReference type="NCBIfam" id="TIGR00232"/>
    </source>
</evidence>
<comment type="cofactor">
    <cofactor evidence="1">
        <name>Mg(2+)</name>
        <dbReference type="ChEBI" id="CHEBI:18420"/>
    </cofactor>
</comment>
<dbReference type="Pfam" id="PF22613">
    <property type="entry name" value="Transketolase_C_1"/>
    <property type="match status" value="1"/>
</dbReference>
<dbReference type="Gene3D" id="3.40.50.920">
    <property type="match status" value="1"/>
</dbReference>
<dbReference type="EMBL" id="JAFITR010000076">
    <property type="protein sequence ID" value="MBN4067165.1"/>
    <property type="molecule type" value="Genomic_DNA"/>
</dbReference>
<evidence type="ECO:0000313" key="14">
    <source>
        <dbReference type="Proteomes" id="UP000722121"/>
    </source>
</evidence>
<keyword evidence="7" id="KW-0479">Metal-binding</keyword>
<dbReference type="InterPro" id="IPR020826">
    <property type="entry name" value="Transketolase_BS"/>
</dbReference>
<dbReference type="InterPro" id="IPR005474">
    <property type="entry name" value="Transketolase_N"/>
</dbReference>
<dbReference type="SMART" id="SM00861">
    <property type="entry name" value="Transket_pyr"/>
    <property type="match status" value="1"/>
</dbReference>
<dbReference type="InterPro" id="IPR055152">
    <property type="entry name" value="Transketolase-like_C_2"/>
</dbReference>
<evidence type="ECO:0000256" key="10">
    <source>
        <dbReference type="ARBA" id="ARBA00049473"/>
    </source>
</evidence>
<dbReference type="InterPro" id="IPR033247">
    <property type="entry name" value="Transketolase_fam"/>
</dbReference>
<organism evidence="13 14">
    <name type="scientific">Simkania negevensis</name>
    <dbReference type="NCBI Taxonomy" id="83561"/>
    <lineage>
        <taxon>Bacteria</taxon>
        <taxon>Pseudomonadati</taxon>
        <taxon>Chlamydiota</taxon>
        <taxon>Chlamydiia</taxon>
        <taxon>Parachlamydiales</taxon>
        <taxon>Simkaniaceae</taxon>
        <taxon>Simkania</taxon>
    </lineage>
</organism>
<dbReference type="Gene3D" id="3.40.50.970">
    <property type="match status" value="2"/>
</dbReference>
<dbReference type="CDD" id="cd02012">
    <property type="entry name" value="TPP_TK"/>
    <property type="match status" value="1"/>
</dbReference>
<dbReference type="PROSITE" id="PS00802">
    <property type="entry name" value="TRANSKETOLASE_2"/>
    <property type="match status" value="1"/>
</dbReference>
<keyword evidence="14" id="KW-1185">Reference proteome</keyword>
<dbReference type="PANTHER" id="PTHR43522:SF2">
    <property type="entry name" value="TRANSKETOLASE 1-RELATED"/>
    <property type="match status" value="1"/>
</dbReference>
<dbReference type="Pfam" id="PF02779">
    <property type="entry name" value="Transket_pyr"/>
    <property type="match status" value="1"/>
</dbReference>
<evidence type="ECO:0000256" key="2">
    <source>
        <dbReference type="ARBA" id="ARBA00001964"/>
    </source>
</evidence>
<comment type="subunit">
    <text evidence="4">Homodimer.</text>
</comment>
<reference evidence="13 14" key="1">
    <citation type="submission" date="2021-02" db="EMBL/GenBank/DDBJ databases">
        <title>Activity-based single-cell genomes from oceanic crustal fluid captures similar information to metagenomic and metatranscriptomic surveys with orders of magnitude less sampling.</title>
        <authorList>
            <person name="D'Angelo T.S."/>
            <person name="Orcutt B.N."/>
        </authorList>
    </citation>
    <scope>NUCLEOTIDE SEQUENCE [LARGE SCALE GENOMIC DNA]</scope>
    <source>
        <strain evidence="13">AH-315-G07</strain>
    </source>
</reference>
<dbReference type="InterPro" id="IPR009014">
    <property type="entry name" value="Transketo_C/PFOR_II"/>
</dbReference>
<evidence type="ECO:0000256" key="5">
    <source>
        <dbReference type="ARBA" id="ARBA00013152"/>
    </source>
</evidence>
<evidence type="ECO:0000313" key="13">
    <source>
        <dbReference type="EMBL" id="MBN4067165.1"/>
    </source>
</evidence>
<keyword evidence="6 13" id="KW-0808">Transferase</keyword>
<dbReference type="Proteomes" id="UP000722121">
    <property type="component" value="Unassembled WGS sequence"/>
</dbReference>
<dbReference type="InterPro" id="IPR005475">
    <property type="entry name" value="Transketolase-like_Pyr-bd"/>
</dbReference>
<protein>
    <recommendedName>
        <fullName evidence="5 11">Transketolase</fullName>
        <ecNumber evidence="5 11">2.2.1.1</ecNumber>
    </recommendedName>
</protein>
<evidence type="ECO:0000259" key="12">
    <source>
        <dbReference type="SMART" id="SM00861"/>
    </source>
</evidence>
<evidence type="ECO:0000256" key="7">
    <source>
        <dbReference type="ARBA" id="ARBA00022723"/>
    </source>
</evidence>
<dbReference type="SUPFAM" id="SSF52922">
    <property type="entry name" value="TK C-terminal domain-like"/>
    <property type="match status" value="1"/>
</dbReference>
<dbReference type="SUPFAM" id="SSF52518">
    <property type="entry name" value="Thiamin diphosphate-binding fold (THDP-binding)"/>
    <property type="match status" value="2"/>
</dbReference>
<accession>A0ABS3AR06</accession>
<dbReference type="CDD" id="cd07033">
    <property type="entry name" value="TPP_PYR_DXS_TK_like"/>
    <property type="match status" value="1"/>
</dbReference>
<sequence>MLDEELKKQLSKVASTIAGLSIDAVEKANSGHPGLPLGCAAFGAYLFGHFMRYNPKNPYWLNRDRFVLSAGHGCMLLYSCLHLSGFDLSLEEIKQFRQLHSKTPGHPEWDVSYGIEATTGPLGQGIGNGVGMALGLKILANRFNTDQHELIDSKVIILAGDGCIQEGISSEVSAFAGHIGLNNVILVYDYNHITLDGPLAQSGSEDTIMRYKAYGWDVCEINGYNFDEMEDVFSGLRQNQTKPTLVLLHTIIGKGSPHKAGTHNAHGAPLGEEETKLTKQALGIPEEPSFYVPKSVESFFGERRLKLEEQEKSWQAFYSDWAKSNPERLQQYEIMESRQLPADIEQRLWDVEIKSPEASRNSSNKVIQELAQMLPQLLGGSADLSGSDKTMMGKYGLIAKGDFSGRNIKYGIREFGMSAMNNGLGYTRMFLPFCGTFLTFSDYMRNAIRLASLSKIHVIYQFTHDSIFLGEDGPTHQPVEHPASLRTIPNLHVIRPADNNEVKMAWLAALKYEGPTALILTRQKLPLLEHTNVPYAEGMGRGAYIVKKEKVKPDYSFFATGSEVSLALNVATELEKLGKDVRVVSMPCWAIFEHQSAEYQESIVGGDLGKRVAVEAAVEAGWHKYIGRKGTAICMESFGASAPASELAKEFGFTVESILERIMS</sequence>
<evidence type="ECO:0000256" key="4">
    <source>
        <dbReference type="ARBA" id="ARBA00011738"/>
    </source>
</evidence>
<dbReference type="NCBIfam" id="TIGR00232">
    <property type="entry name" value="tktlase_bact"/>
    <property type="match status" value="1"/>
</dbReference>
<dbReference type="GO" id="GO:0004802">
    <property type="term" value="F:transketolase activity"/>
    <property type="evidence" value="ECO:0007669"/>
    <property type="project" value="UniProtKB-EC"/>
</dbReference>
<name>A0ABS3AR06_9BACT</name>
<comment type="cofactor">
    <cofactor evidence="2">
        <name>thiamine diphosphate</name>
        <dbReference type="ChEBI" id="CHEBI:58937"/>
    </cofactor>
</comment>
<gene>
    <name evidence="13" type="ORF">JYU14_03675</name>
</gene>
<comment type="caution">
    <text evidence="13">The sequence shown here is derived from an EMBL/GenBank/DDBJ whole genome shotgun (WGS) entry which is preliminary data.</text>
</comment>
<evidence type="ECO:0000256" key="3">
    <source>
        <dbReference type="ARBA" id="ARBA00007131"/>
    </source>
</evidence>
<evidence type="ECO:0000256" key="1">
    <source>
        <dbReference type="ARBA" id="ARBA00001946"/>
    </source>
</evidence>
<feature type="domain" description="Transketolase-like pyrimidine-binding" evidence="12">
    <location>
        <begin position="357"/>
        <end position="527"/>
    </location>
</feature>
<evidence type="ECO:0000256" key="8">
    <source>
        <dbReference type="ARBA" id="ARBA00022842"/>
    </source>
</evidence>
<comment type="catalytic activity">
    <reaction evidence="10">
        <text>D-sedoheptulose 7-phosphate + D-glyceraldehyde 3-phosphate = aldehydo-D-ribose 5-phosphate + D-xylulose 5-phosphate</text>
        <dbReference type="Rhea" id="RHEA:10508"/>
        <dbReference type="ChEBI" id="CHEBI:57483"/>
        <dbReference type="ChEBI" id="CHEBI:57737"/>
        <dbReference type="ChEBI" id="CHEBI:58273"/>
        <dbReference type="ChEBI" id="CHEBI:59776"/>
        <dbReference type="EC" id="2.2.1.1"/>
    </reaction>
</comment>
<dbReference type="Pfam" id="PF00456">
    <property type="entry name" value="Transketolase_N"/>
    <property type="match status" value="1"/>
</dbReference>
<evidence type="ECO:0000256" key="6">
    <source>
        <dbReference type="ARBA" id="ARBA00022679"/>
    </source>
</evidence>
<proteinExistence type="inferred from homology"/>
<dbReference type="InterPro" id="IPR029061">
    <property type="entry name" value="THDP-binding"/>
</dbReference>
<dbReference type="InterPro" id="IPR005478">
    <property type="entry name" value="Transketolase_bac-like"/>
</dbReference>
<keyword evidence="8" id="KW-0460">Magnesium</keyword>
<comment type="similarity">
    <text evidence="3">Belongs to the transketolase family.</text>
</comment>